<proteinExistence type="predicted"/>
<sequence>MKIKYAKKVKMYIFHNSTSYFMDNYIYYWSSSYKDRIYFKCSHSKCPSRITIDCKNKTYFISKEHRGKHFPKTSIPSVDIKNFVEDPIAIGKVAINVANTDRKTKKAAIDVFFENSEYANTFAKDAVDKGFAISAYVFENVLTSLKESKKNYPTLLKMIILVESHDKVIKMLKENSNFIERSQIFTKGIKDNE</sequence>
<protein>
    <recommendedName>
        <fullName evidence="3">FLYWCH-type domain-containing protein</fullName>
    </recommendedName>
</protein>
<accession>A0AAU9J722</accession>
<organism evidence="1 2">
    <name type="scientific">Blepharisma stoltei</name>
    <dbReference type="NCBI Taxonomy" id="1481888"/>
    <lineage>
        <taxon>Eukaryota</taxon>
        <taxon>Sar</taxon>
        <taxon>Alveolata</taxon>
        <taxon>Ciliophora</taxon>
        <taxon>Postciliodesmatophora</taxon>
        <taxon>Heterotrichea</taxon>
        <taxon>Heterotrichida</taxon>
        <taxon>Blepharismidae</taxon>
        <taxon>Blepharisma</taxon>
    </lineage>
</organism>
<reference evidence="1" key="1">
    <citation type="submission" date="2021-09" db="EMBL/GenBank/DDBJ databases">
        <authorList>
            <consortium name="AG Swart"/>
            <person name="Singh M."/>
            <person name="Singh A."/>
            <person name="Seah K."/>
            <person name="Emmerich C."/>
        </authorList>
    </citation>
    <scope>NUCLEOTIDE SEQUENCE</scope>
    <source>
        <strain evidence="1">ATCC30299</strain>
    </source>
</reference>
<evidence type="ECO:0000313" key="2">
    <source>
        <dbReference type="Proteomes" id="UP001162131"/>
    </source>
</evidence>
<comment type="caution">
    <text evidence="1">The sequence shown here is derived from an EMBL/GenBank/DDBJ whole genome shotgun (WGS) entry which is preliminary data.</text>
</comment>
<dbReference type="Gene3D" id="2.20.25.240">
    <property type="match status" value="1"/>
</dbReference>
<gene>
    <name evidence="1" type="ORF">BSTOLATCC_MIC30394</name>
</gene>
<keyword evidence="2" id="KW-1185">Reference proteome</keyword>
<evidence type="ECO:0000313" key="1">
    <source>
        <dbReference type="EMBL" id="CAG9322012.1"/>
    </source>
</evidence>
<evidence type="ECO:0008006" key="3">
    <source>
        <dbReference type="Google" id="ProtNLM"/>
    </source>
</evidence>
<name>A0AAU9J722_9CILI</name>
<dbReference type="AlphaFoldDB" id="A0AAU9J722"/>
<dbReference type="Proteomes" id="UP001162131">
    <property type="component" value="Unassembled WGS sequence"/>
</dbReference>
<dbReference type="EMBL" id="CAJZBQ010000030">
    <property type="protein sequence ID" value="CAG9322012.1"/>
    <property type="molecule type" value="Genomic_DNA"/>
</dbReference>